<keyword evidence="3" id="KW-1185">Reference proteome</keyword>
<name>A0A2P8HHM4_CHINA</name>
<dbReference type="RefSeq" id="WP_146151339.1">
    <property type="nucleotide sequence ID" value="NZ_PYAW01000004.1"/>
</dbReference>
<evidence type="ECO:0008006" key="4">
    <source>
        <dbReference type="Google" id="ProtNLM"/>
    </source>
</evidence>
<dbReference type="OrthoDB" id="1494377at2"/>
<keyword evidence="1" id="KW-0732">Signal</keyword>
<dbReference type="Pfam" id="PF19765">
    <property type="entry name" value="DUF6252"/>
    <property type="match status" value="1"/>
</dbReference>
<gene>
    <name evidence="2" type="ORF">CLV51_104420</name>
</gene>
<dbReference type="Proteomes" id="UP000240971">
    <property type="component" value="Unassembled WGS sequence"/>
</dbReference>
<feature type="chain" id="PRO_5015155062" description="Lipoprotein" evidence="1">
    <location>
        <begin position="22"/>
        <end position="171"/>
    </location>
</feature>
<sequence length="171" mass="18309">MKLYSLLMISICLLTACQSQQQSDAKKLAAGIQGAVKEHSPGSIATSATGYSMKAKINGKDWVAVAMMPIQGIDRVIGYIDDGGYIGLGVNKDEPQGRKLNINETNAADLYIVNGGEALLDKTKGQIVITKQDGQWMEGTFYFTASSSQADKTIQVTDGTFRIPLTPATSK</sequence>
<comment type="caution">
    <text evidence="2">The sequence shown here is derived from an EMBL/GenBank/DDBJ whole genome shotgun (WGS) entry which is preliminary data.</text>
</comment>
<reference evidence="2 3" key="1">
    <citation type="submission" date="2018-03" db="EMBL/GenBank/DDBJ databases">
        <title>Genomic Encyclopedia of Archaeal and Bacterial Type Strains, Phase II (KMG-II): from individual species to whole genera.</title>
        <authorList>
            <person name="Goeker M."/>
        </authorList>
    </citation>
    <scope>NUCLEOTIDE SEQUENCE [LARGE SCALE GENOMIC DNA]</scope>
    <source>
        <strain evidence="2 3">DSM 24859</strain>
    </source>
</reference>
<dbReference type="EMBL" id="PYAW01000004">
    <property type="protein sequence ID" value="PSL45713.1"/>
    <property type="molecule type" value="Genomic_DNA"/>
</dbReference>
<dbReference type="AlphaFoldDB" id="A0A2P8HHM4"/>
<accession>A0A2P8HHM4</accession>
<protein>
    <recommendedName>
        <fullName evidence="4">Lipoprotein</fullName>
    </recommendedName>
</protein>
<dbReference type="PROSITE" id="PS51257">
    <property type="entry name" value="PROKAR_LIPOPROTEIN"/>
    <property type="match status" value="1"/>
</dbReference>
<evidence type="ECO:0000313" key="3">
    <source>
        <dbReference type="Proteomes" id="UP000240971"/>
    </source>
</evidence>
<proteinExistence type="predicted"/>
<evidence type="ECO:0000313" key="2">
    <source>
        <dbReference type="EMBL" id="PSL45713.1"/>
    </source>
</evidence>
<evidence type="ECO:0000256" key="1">
    <source>
        <dbReference type="SAM" id="SignalP"/>
    </source>
</evidence>
<feature type="signal peptide" evidence="1">
    <location>
        <begin position="1"/>
        <end position="21"/>
    </location>
</feature>
<dbReference type="InterPro" id="IPR046219">
    <property type="entry name" value="DUF6252"/>
</dbReference>
<organism evidence="2 3">
    <name type="scientific">Chitinophaga niastensis</name>
    <dbReference type="NCBI Taxonomy" id="536980"/>
    <lineage>
        <taxon>Bacteria</taxon>
        <taxon>Pseudomonadati</taxon>
        <taxon>Bacteroidota</taxon>
        <taxon>Chitinophagia</taxon>
        <taxon>Chitinophagales</taxon>
        <taxon>Chitinophagaceae</taxon>
        <taxon>Chitinophaga</taxon>
    </lineage>
</organism>